<feature type="compositionally biased region" description="Low complexity" evidence="2">
    <location>
        <begin position="186"/>
        <end position="200"/>
    </location>
</feature>
<proteinExistence type="predicted"/>
<dbReference type="Proteomes" id="UP000005496">
    <property type="component" value="Unassembled WGS sequence"/>
</dbReference>
<comment type="caution">
    <text evidence="3">The sequence shown here is derived from an EMBL/GenBank/DDBJ whole genome shotgun (WGS) entry which is preliminary data.</text>
</comment>
<evidence type="ECO:0000313" key="3">
    <source>
        <dbReference type="EMBL" id="EFI35871.1"/>
    </source>
</evidence>
<dbReference type="Pfam" id="PF11813">
    <property type="entry name" value="DUF3334"/>
    <property type="match status" value="1"/>
</dbReference>
<evidence type="ECO:0000313" key="4">
    <source>
        <dbReference type="Proteomes" id="UP000005496"/>
    </source>
</evidence>
<dbReference type="EMBL" id="ACJN02000001">
    <property type="protein sequence ID" value="EFI35871.1"/>
    <property type="molecule type" value="Genomic_DNA"/>
</dbReference>
<dbReference type="RefSeq" id="WP_008869000.1">
    <property type="nucleotide sequence ID" value="NZ_ACJN02000001.1"/>
</dbReference>
<name>D6SMG0_9BACT</name>
<keyword evidence="1" id="KW-0145">Chemotaxis</keyword>
<evidence type="ECO:0000256" key="2">
    <source>
        <dbReference type="SAM" id="MobiDB-lite"/>
    </source>
</evidence>
<dbReference type="InterPro" id="IPR024513">
    <property type="entry name" value="DUF3334"/>
</dbReference>
<dbReference type="InterPro" id="IPR028976">
    <property type="entry name" value="CheC-like_sf"/>
</dbReference>
<dbReference type="AlphaFoldDB" id="D6SMG0"/>
<dbReference type="SUPFAM" id="SSF103039">
    <property type="entry name" value="CheC-like"/>
    <property type="match status" value="1"/>
</dbReference>
<protein>
    <recommendedName>
        <fullName evidence="5">Chemotaxis phosphatase CheX-like domain-containing protein</fullName>
    </recommendedName>
</protein>
<evidence type="ECO:0000256" key="1">
    <source>
        <dbReference type="ARBA" id="ARBA00022500"/>
    </source>
</evidence>
<feature type="region of interest" description="Disordered" evidence="2">
    <location>
        <begin position="186"/>
        <end position="215"/>
    </location>
</feature>
<reference evidence="3" key="1">
    <citation type="submission" date="2010-05" db="EMBL/GenBank/DDBJ databases">
        <title>The draft genome of Desulfonatronospira thiodismutans ASO3-1.</title>
        <authorList>
            <consortium name="US DOE Joint Genome Institute (JGI-PGF)"/>
            <person name="Lucas S."/>
            <person name="Copeland A."/>
            <person name="Lapidus A."/>
            <person name="Cheng J.-F."/>
            <person name="Bruce D."/>
            <person name="Goodwin L."/>
            <person name="Pitluck S."/>
            <person name="Chertkov O."/>
            <person name="Brettin T."/>
            <person name="Detter J.C."/>
            <person name="Han C."/>
            <person name="Land M.L."/>
            <person name="Hauser L."/>
            <person name="Kyrpides N."/>
            <person name="Mikhailova N."/>
            <person name="Muyzer G."/>
            <person name="Woyke T."/>
        </authorList>
    </citation>
    <scope>NUCLEOTIDE SEQUENCE [LARGE SCALE GENOMIC DNA]</scope>
    <source>
        <strain evidence="3">ASO3-1</strain>
    </source>
</reference>
<dbReference type="eggNOG" id="COG1776">
    <property type="taxonomic scope" value="Bacteria"/>
</dbReference>
<accession>D6SMG0</accession>
<organism evidence="3 4">
    <name type="scientific">Desulfonatronospira thiodismutans ASO3-1</name>
    <dbReference type="NCBI Taxonomy" id="555779"/>
    <lineage>
        <taxon>Bacteria</taxon>
        <taxon>Pseudomonadati</taxon>
        <taxon>Thermodesulfobacteriota</taxon>
        <taxon>Desulfovibrionia</taxon>
        <taxon>Desulfovibrionales</taxon>
        <taxon>Desulfonatronovibrionaceae</taxon>
        <taxon>Desulfonatronospira</taxon>
    </lineage>
</organism>
<dbReference type="Gene3D" id="3.40.1550.10">
    <property type="entry name" value="CheC-like"/>
    <property type="match status" value="1"/>
</dbReference>
<sequence length="215" mass="23992">MPKQQVKSTDEILTILCEAIKSTLDATTGTSLHYSSTFIRTNKTCLRPEIGCFVLFEGGFAGLVAMNFSADAALEIYTKYNLNMGMPEEDLAKHHTSNEVADAMGELMNQCVGKFRQMLKANVGVGVNQTQPKMVALNQAMKLTLEADLERPQYRRVEFKTEGQKFFYLEITLEKVEFIYKAPDNVSVSSQGEESSSSDSDNNESPEEFMKKLGL</sequence>
<dbReference type="OrthoDB" id="8748921at2"/>
<dbReference type="GO" id="GO:0006935">
    <property type="term" value="P:chemotaxis"/>
    <property type="evidence" value="ECO:0007669"/>
    <property type="project" value="UniProtKB-KW"/>
</dbReference>
<evidence type="ECO:0008006" key="5">
    <source>
        <dbReference type="Google" id="ProtNLM"/>
    </source>
</evidence>
<gene>
    <name evidence="3" type="ORF">Dthio_PD3310</name>
</gene>
<keyword evidence="4" id="KW-1185">Reference proteome</keyword>